<name>A0AAN1BG60_RHIET</name>
<keyword evidence="1" id="KW-0472">Membrane</keyword>
<dbReference type="InterPro" id="IPR001054">
    <property type="entry name" value="A/G_cyclase"/>
</dbReference>
<keyword evidence="1" id="KW-1133">Transmembrane helix</keyword>
<feature type="transmembrane region" description="Helical" evidence="1">
    <location>
        <begin position="166"/>
        <end position="184"/>
    </location>
</feature>
<dbReference type="Pfam" id="PF00211">
    <property type="entry name" value="Guanylate_cyc"/>
    <property type="match status" value="1"/>
</dbReference>
<dbReference type="GO" id="GO:0009190">
    <property type="term" value="P:cyclic nucleotide biosynthetic process"/>
    <property type="evidence" value="ECO:0007669"/>
    <property type="project" value="InterPro"/>
</dbReference>
<feature type="domain" description="Guanylate cyclase" evidence="2">
    <location>
        <begin position="230"/>
        <end position="362"/>
    </location>
</feature>
<dbReference type="PROSITE" id="PS50125">
    <property type="entry name" value="GUANYLATE_CYCLASE_2"/>
    <property type="match status" value="1"/>
</dbReference>
<dbReference type="InterPro" id="IPR029787">
    <property type="entry name" value="Nucleotide_cyclase"/>
</dbReference>
<dbReference type="Gene3D" id="3.30.70.1230">
    <property type="entry name" value="Nucleotide cyclase"/>
    <property type="match status" value="1"/>
</dbReference>
<dbReference type="SMART" id="SM00044">
    <property type="entry name" value="CYCc"/>
    <property type="match status" value="1"/>
</dbReference>
<protein>
    <submittedName>
        <fullName evidence="3">Adenylate cyclase family 3 protein</fullName>
    </submittedName>
</protein>
<sequence>MDYMTPFGEGDAAREIRSTSLRFVVLLILFANLVFGDGQSSFATHMSVALVYLGISVASIITATCFPGRDNLKAGFVALDAVLVVVVLYEHILASPITDNHNLTTSSLVVAFILLNHIALKLDHRLIVLFSSIVVACWLMMLAIMAYRHHANAAGSLLGNFFSQDLVLASSFGFTALAVYLLSLEHDRTRRHALKIEERRMNLSRFFSPTVVSDLQDASAVLDLERRDAAIMFVDIRDFTSYSEIADPREFARVLAEYRRIVAGTVFAYRGTVDKFIGDGVMAVFGQPKPQPDDATRALACAVELTTALDDWRLSNSKRGSPALVTGVGLHFGTVIGGVLESGFHDEFTVIGDAVNVAQRLEALAKSLAVPLVVSDDLLRRIPGELNGSHWYRQQAVKLAGRREPIDIAYIRGSSTPRARTNDVYEAGGIQSDFQVLLPTMPCARPSER</sequence>
<proteinExistence type="predicted"/>
<feature type="transmembrane region" description="Helical" evidence="1">
    <location>
        <begin position="42"/>
        <end position="64"/>
    </location>
</feature>
<accession>A0AAN1BG60</accession>
<dbReference type="RefSeq" id="WP_086082290.1">
    <property type="nucleotide sequence ID" value="NZ_CP020906.1"/>
</dbReference>
<evidence type="ECO:0000313" key="4">
    <source>
        <dbReference type="Proteomes" id="UP000194159"/>
    </source>
</evidence>
<evidence type="ECO:0000259" key="2">
    <source>
        <dbReference type="PROSITE" id="PS50125"/>
    </source>
</evidence>
<dbReference type="Proteomes" id="UP000194159">
    <property type="component" value="Chromosome"/>
</dbReference>
<evidence type="ECO:0000256" key="1">
    <source>
        <dbReference type="SAM" id="Phobius"/>
    </source>
</evidence>
<feature type="transmembrane region" description="Helical" evidence="1">
    <location>
        <begin position="76"/>
        <end position="97"/>
    </location>
</feature>
<organism evidence="3 4">
    <name type="scientific">Rhizobium etli</name>
    <dbReference type="NCBI Taxonomy" id="29449"/>
    <lineage>
        <taxon>Bacteria</taxon>
        <taxon>Pseudomonadati</taxon>
        <taxon>Pseudomonadota</taxon>
        <taxon>Alphaproteobacteria</taxon>
        <taxon>Hyphomicrobiales</taxon>
        <taxon>Rhizobiaceae</taxon>
        <taxon>Rhizobium/Agrobacterium group</taxon>
        <taxon>Rhizobium</taxon>
    </lineage>
</organism>
<dbReference type="GO" id="GO:0035556">
    <property type="term" value="P:intracellular signal transduction"/>
    <property type="evidence" value="ECO:0007669"/>
    <property type="project" value="InterPro"/>
</dbReference>
<reference evidence="3 4" key="1">
    <citation type="submission" date="2017-04" db="EMBL/GenBank/DDBJ databases">
        <title>Complete genome sequences of Rhizobium genomic linages associated to common bean (phaseolus vulgaris).</title>
        <authorList>
            <person name="Santamaria R.I."/>
            <person name="Bustos P."/>
            <person name="Perez-Carrascal O."/>
            <person name="Martinez-Flores I."/>
            <person name="Juarez S."/>
            <person name="Lozano L."/>
            <person name="Miranda F."/>
            <person name="Vinuesa P."/>
            <person name="Martinez-Romero E."/>
            <person name="Cevallos M.A."/>
            <person name="Romero D."/>
            <person name="Davila G."/>
            <person name="Gonzalez V."/>
        </authorList>
    </citation>
    <scope>NUCLEOTIDE SEQUENCE [LARGE SCALE GENOMIC DNA]</scope>
    <source>
        <strain evidence="3 4">NXC12</strain>
    </source>
</reference>
<feature type="transmembrane region" description="Helical" evidence="1">
    <location>
        <begin position="127"/>
        <end position="146"/>
    </location>
</feature>
<evidence type="ECO:0000313" key="3">
    <source>
        <dbReference type="EMBL" id="ARQ10599.1"/>
    </source>
</evidence>
<dbReference type="EMBL" id="CP020906">
    <property type="protein sequence ID" value="ARQ10599.1"/>
    <property type="molecule type" value="Genomic_DNA"/>
</dbReference>
<dbReference type="PANTHER" id="PTHR43081:SF1">
    <property type="entry name" value="ADENYLATE CYCLASE, TERMINAL-DIFFERENTIATION SPECIFIC"/>
    <property type="match status" value="1"/>
</dbReference>
<dbReference type="SUPFAM" id="SSF55073">
    <property type="entry name" value="Nucleotide cyclase"/>
    <property type="match status" value="1"/>
</dbReference>
<dbReference type="CDD" id="cd07302">
    <property type="entry name" value="CHD"/>
    <property type="match status" value="1"/>
</dbReference>
<dbReference type="AlphaFoldDB" id="A0AAN1BG60"/>
<dbReference type="PANTHER" id="PTHR43081">
    <property type="entry name" value="ADENYLATE CYCLASE, TERMINAL-DIFFERENTIATION SPECIFIC-RELATED"/>
    <property type="match status" value="1"/>
</dbReference>
<dbReference type="GO" id="GO:0004016">
    <property type="term" value="F:adenylate cyclase activity"/>
    <property type="evidence" value="ECO:0007669"/>
    <property type="project" value="UniProtKB-ARBA"/>
</dbReference>
<dbReference type="InterPro" id="IPR050697">
    <property type="entry name" value="Adenylyl/Guanylyl_Cyclase_3/4"/>
</dbReference>
<feature type="transmembrane region" description="Helical" evidence="1">
    <location>
        <begin position="103"/>
        <end position="120"/>
    </location>
</feature>
<gene>
    <name evidence="3" type="ORF">NXC12_CH02588</name>
</gene>
<feature type="transmembrane region" description="Helical" evidence="1">
    <location>
        <begin position="20"/>
        <end position="36"/>
    </location>
</feature>
<keyword evidence="1" id="KW-0812">Transmembrane</keyword>